<keyword evidence="2" id="KW-0424">Laminin EGF-like domain</keyword>
<proteinExistence type="predicted"/>
<dbReference type="InterPro" id="IPR008211">
    <property type="entry name" value="Laminin_N"/>
</dbReference>
<reference evidence="5 6" key="1">
    <citation type="submission" date="2021-06" db="EMBL/GenBank/DDBJ databases">
        <authorList>
            <person name="Palmer J.M."/>
        </authorList>
    </citation>
    <scope>NUCLEOTIDE SEQUENCE [LARGE SCALE GENOMIC DNA]</scope>
    <source>
        <strain evidence="5 6">GA_2019</strain>
        <tissue evidence="5">Muscle</tissue>
    </source>
</reference>
<dbReference type="Gene3D" id="2.60.120.260">
    <property type="entry name" value="Galactose-binding domain-like"/>
    <property type="match status" value="1"/>
</dbReference>
<dbReference type="PANTHER" id="PTHR10574">
    <property type="entry name" value="NETRIN/LAMININ-RELATED"/>
    <property type="match status" value="1"/>
</dbReference>
<feature type="chain" id="PRO_5045453251" evidence="3">
    <location>
        <begin position="32"/>
        <end position="193"/>
    </location>
</feature>
<keyword evidence="6" id="KW-1185">Reference proteome</keyword>
<gene>
    <name evidence="5" type="primary">LAMA5_1</name>
    <name evidence="5" type="ORF">GOODEAATRI_007895</name>
</gene>
<dbReference type="InterPro" id="IPR050440">
    <property type="entry name" value="Laminin/Netrin_ECM"/>
</dbReference>
<dbReference type="PROSITE" id="PS51117">
    <property type="entry name" value="LAMININ_NTER"/>
    <property type="match status" value="1"/>
</dbReference>
<name>A0ABV0N9T9_9TELE</name>
<dbReference type="Pfam" id="PF00055">
    <property type="entry name" value="Laminin_N"/>
    <property type="match status" value="1"/>
</dbReference>
<feature type="domain" description="Laminin N-terminal" evidence="4">
    <location>
        <begin position="39"/>
        <end position="193"/>
    </location>
</feature>
<sequence length="193" mass="20984">MENTPRRRIGAHLLTALLLAFGTTLLRDAGGQETFNDLTGFTLNPPYFNLAEGSGISATATCGQDEAGAPRTDLYCKLVGGPTLGLPTQNIQGQYCDYCNSLDPNKAHPVTNAIDGTERWWQSPPLSRGIVYNEVNVTLDLGQSPLCLWTCRLTCTMCTLVFHQVLHDCVFSVSFITSASSNHVLCGWISARN</sequence>
<evidence type="ECO:0000259" key="4">
    <source>
        <dbReference type="PROSITE" id="PS51117"/>
    </source>
</evidence>
<evidence type="ECO:0000256" key="3">
    <source>
        <dbReference type="SAM" id="SignalP"/>
    </source>
</evidence>
<dbReference type="Proteomes" id="UP001476798">
    <property type="component" value="Unassembled WGS sequence"/>
</dbReference>
<comment type="caution">
    <text evidence="5">The sequence shown here is derived from an EMBL/GenBank/DDBJ whole genome shotgun (WGS) entry which is preliminary data.</text>
</comment>
<feature type="signal peptide" evidence="3">
    <location>
        <begin position="1"/>
        <end position="31"/>
    </location>
</feature>
<dbReference type="SMART" id="SM00136">
    <property type="entry name" value="LamNT"/>
    <property type="match status" value="1"/>
</dbReference>
<evidence type="ECO:0000313" key="5">
    <source>
        <dbReference type="EMBL" id="MEQ2167816.1"/>
    </source>
</evidence>
<dbReference type="PANTHER" id="PTHR10574:SF406">
    <property type="entry name" value="LAMININ SUBUNIT ALPHA 5"/>
    <property type="match status" value="1"/>
</dbReference>
<evidence type="ECO:0000313" key="6">
    <source>
        <dbReference type="Proteomes" id="UP001476798"/>
    </source>
</evidence>
<keyword evidence="3" id="KW-0732">Signal</keyword>
<evidence type="ECO:0000256" key="1">
    <source>
        <dbReference type="ARBA" id="ARBA00023157"/>
    </source>
</evidence>
<keyword evidence="1" id="KW-1015">Disulfide bond</keyword>
<protein>
    <submittedName>
        <fullName evidence="5">Laminin subunit alpha-5</fullName>
    </submittedName>
</protein>
<organism evidence="5 6">
    <name type="scientific">Goodea atripinnis</name>
    <dbReference type="NCBI Taxonomy" id="208336"/>
    <lineage>
        <taxon>Eukaryota</taxon>
        <taxon>Metazoa</taxon>
        <taxon>Chordata</taxon>
        <taxon>Craniata</taxon>
        <taxon>Vertebrata</taxon>
        <taxon>Euteleostomi</taxon>
        <taxon>Actinopterygii</taxon>
        <taxon>Neopterygii</taxon>
        <taxon>Teleostei</taxon>
        <taxon>Neoteleostei</taxon>
        <taxon>Acanthomorphata</taxon>
        <taxon>Ovalentaria</taxon>
        <taxon>Atherinomorphae</taxon>
        <taxon>Cyprinodontiformes</taxon>
        <taxon>Goodeidae</taxon>
        <taxon>Goodea</taxon>
    </lineage>
</organism>
<dbReference type="EMBL" id="JAHRIO010030395">
    <property type="protein sequence ID" value="MEQ2167816.1"/>
    <property type="molecule type" value="Genomic_DNA"/>
</dbReference>
<accession>A0ABV0N9T9</accession>
<evidence type="ECO:0000256" key="2">
    <source>
        <dbReference type="ARBA" id="ARBA00023292"/>
    </source>
</evidence>